<evidence type="ECO:0000256" key="12">
    <source>
        <dbReference type="ARBA" id="ARBA00023136"/>
    </source>
</evidence>
<comment type="pathway">
    <text evidence="3">Secondary metabolite biosynthesis.</text>
</comment>
<keyword evidence="12" id="KW-0472">Membrane</keyword>
<comment type="similarity">
    <text evidence="4">Belongs to the cytochrome P450 family.</text>
</comment>
<evidence type="ECO:0000313" key="15">
    <source>
        <dbReference type="Proteomes" id="UP001150217"/>
    </source>
</evidence>
<keyword evidence="6" id="KW-0812">Transmembrane</keyword>
<keyword evidence="13" id="KW-0325">Glycoprotein</keyword>
<sequence length="54" mass="6358">TTVTLSYFLYAMFLHPSVQERAHHELDEVVGRSRIPTFDNMMEFPYIRAIVKEA</sequence>
<evidence type="ECO:0000256" key="3">
    <source>
        <dbReference type="ARBA" id="ARBA00005179"/>
    </source>
</evidence>
<dbReference type="Gene3D" id="1.10.630.10">
    <property type="entry name" value="Cytochrome P450"/>
    <property type="match status" value="1"/>
</dbReference>
<keyword evidence="15" id="KW-1185">Reference proteome</keyword>
<dbReference type="PRINTS" id="PR00463">
    <property type="entry name" value="EP450I"/>
</dbReference>
<dbReference type="PANTHER" id="PTHR46300">
    <property type="entry name" value="P450, PUTATIVE (EUROFUNG)-RELATED-RELATED"/>
    <property type="match status" value="1"/>
</dbReference>
<evidence type="ECO:0000256" key="13">
    <source>
        <dbReference type="ARBA" id="ARBA00023180"/>
    </source>
</evidence>
<dbReference type="InterPro" id="IPR001128">
    <property type="entry name" value="Cyt_P450"/>
</dbReference>
<gene>
    <name evidence="14" type="ORF">C8R41DRAFT_715198</name>
</gene>
<proteinExistence type="inferred from homology"/>
<dbReference type="Proteomes" id="UP001150217">
    <property type="component" value="Unassembled WGS sequence"/>
</dbReference>
<dbReference type="EMBL" id="JANVFT010000074">
    <property type="protein sequence ID" value="KAJ4475416.1"/>
    <property type="molecule type" value="Genomic_DNA"/>
</dbReference>
<dbReference type="InterPro" id="IPR036396">
    <property type="entry name" value="Cyt_P450_sf"/>
</dbReference>
<keyword evidence="7" id="KW-0479">Metal-binding</keyword>
<comment type="subcellular location">
    <subcellularLocation>
        <location evidence="2">Membrane</location>
        <topology evidence="2">Single-pass membrane protein</topology>
    </subcellularLocation>
</comment>
<keyword evidence="8" id="KW-1133">Transmembrane helix</keyword>
<name>A0ABQ8V6N6_9AGAR</name>
<organism evidence="14 15">
    <name type="scientific">Lentinula lateritia</name>
    <dbReference type="NCBI Taxonomy" id="40482"/>
    <lineage>
        <taxon>Eukaryota</taxon>
        <taxon>Fungi</taxon>
        <taxon>Dikarya</taxon>
        <taxon>Basidiomycota</taxon>
        <taxon>Agaricomycotina</taxon>
        <taxon>Agaricomycetes</taxon>
        <taxon>Agaricomycetidae</taxon>
        <taxon>Agaricales</taxon>
        <taxon>Marasmiineae</taxon>
        <taxon>Omphalotaceae</taxon>
        <taxon>Lentinula</taxon>
    </lineage>
</organism>
<accession>A0ABQ8V6N6</accession>
<dbReference type="InterPro" id="IPR002401">
    <property type="entry name" value="Cyt_P450_E_grp-I"/>
</dbReference>
<evidence type="ECO:0000256" key="7">
    <source>
        <dbReference type="ARBA" id="ARBA00022723"/>
    </source>
</evidence>
<dbReference type="SUPFAM" id="SSF48264">
    <property type="entry name" value="Cytochrome P450"/>
    <property type="match status" value="1"/>
</dbReference>
<evidence type="ECO:0000256" key="10">
    <source>
        <dbReference type="ARBA" id="ARBA00023004"/>
    </source>
</evidence>
<dbReference type="PANTHER" id="PTHR46300:SF2">
    <property type="entry name" value="CYTOCHROME P450 MONOOXYGENASE ALNH-RELATED"/>
    <property type="match status" value="1"/>
</dbReference>
<keyword evidence="9" id="KW-0560">Oxidoreductase</keyword>
<dbReference type="Pfam" id="PF00067">
    <property type="entry name" value="p450"/>
    <property type="match status" value="1"/>
</dbReference>
<keyword evidence="11" id="KW-0503">Monooxygenase</keyword>
<keyword evidence="10" id="KW-0408">Iron</keyword>
<evidence type="ECO:0000256" key="5">
    <source>
        <dbReference type="ARBA" id="ARBA00022617"/>
    </source>
</evidence>
<feature type="non-terminal residue" evidence="14">
    <location>
        <position position="1"/>
    </location>
</feature>
<evidence type="ECO:0000256" key="4">
    <source>
        <dbReference type="ARBA" id="ARBA00010617"/>
    </source>
</evidence>
<comment type="cofactor">
    <cofactor evidence="1">
        <name>heme</name>
        <dbReference type="ChEBI" id="CHEBI:30413"/>
    </cofactor>
</comment>
<dbReference type="InterPro" id="IPR050364">
    <property type="entry name" value="Cytochrome_P450_fung"/>
</dbReference>
<evidence type="ECO:0000256" key="9">
    <source>
        <dbReference type="ARBA" id="ARBA00023002"/>
    </source>
</evidence>
<protein>
    <submittedName>
        <fullName evidence="14">Cytochrome P450</fullName>
    </submittedName>
</protein>
<evidence type="ECO:0000256" key="11">
    <source>
        <dbReference type="ARBA" id="ARBA00023033"/>
    </source>
</evidence>
<evidence type="ECO:0000313" key="14">
    <source>
        <dbReference type="EMBL" id="KAJ4475416.1"/>
    </source>
</evidence>
<feature type="non-terminal residue" evidence="14">
    <location>
        <position position="54"/>
    </location>
</feature>
<evidence type="ECO:0000256" key="6">
    <source>
        <dbReference type="ARBA" id="ARBA00022692"/>
    </source>
</evidence>
<evidence type="ECO:0000256" key="2">
    <source>
        <dbReference type="ARBA" id="ARBA00004167"/>
    </source>
</evidence>
<comment type="caution">
    <text evidence="14">The sequence shown here is derived from an EMBL/GenBank/DDBJ whole genome shotgun (WGS) entry which is preliminary data.</text>
</comment>
<evidence type="ECO:0000256" key="1">
    <source>
        <dbReference type="ARBA" id="ARBA00001971"/>
    </source>
</evidence>
<keyword evidence="5" id="KW-0349">Heme</keyword>
<reference evidence="14" key="1">
    <citation type="submission" date="2022-08" db="EMBL/GenBank/DDBJ databases">
        <title>A Global Phylogenomic Analysis of the Shiitake Genus Lentinula.</title>
        <authorList>
            <consortium name="DOE Joint Genome Institute"/>
            <person name="Sierra-Patev S."/>
            <person name="Min B."/>
            <person name="Naranjo-Ortiz M."/>
            <person name="Looney B."/>
            <person name="Konkel Z."/>
            <person name="Slot J.C."/>
            <person name="Sakamoto Y."/>
            <person name="Steenwyk J.L."/>
            <person name="Rokas A."/>
            <person name="Carro J."/>
            <person name="Camarero S."/>
            <person name="Ferreira P."/>
            <person name="Molpeceres G."/>
            <person name="Ruiz-Duenas F.J."/>
            <person name="Serrano A."/>
            <person name="Henrissat B."/>
            <person name="Drula E."/>
            <person name="Hughes K.W."/>
            <person name="Mata J.L."/>
            <person name="Ishikawa N.K."/>
            <person name="Vargas-Isla R."/>
            <person name="Ushijima S."/>
            <person name="Smith C.A."/>
            <person name="Ahrendt S."/>
            <person name="Andreopoulos W."/>
            <person name="He G."/>
            <person name="Labutti K."/>
            <person name="Lipzen A."/>
            <person name="Ng V."/>
            <person name="Riley R."/>
            <person name="Sandor L."/>
            <person name="Barry K."/>
            <person name="Martinez A.T."/>
            <person name="Xiao Y."/>
            <person name="Gibbons J.G."/>
            <person name="Terashima K."/>
            <person name="Grigoriev I.V."/>
            <person name="Hibbett D.S."/>
        </authorList>
    </citation>
    <scope>NUCLEOTIDE SEQUENCE</scope>
    <source>
        <strain evidence="14">RHP3577 ss4</strain>
    </source>
</reference>
<evidence type="ECO:0000256" key="8">
    <source>
        <dbReference type="ARBA" id="ARBA00022989"/>
    </source>
</evidence>